<dbReference type="EMBL" id="WWEN01000008">
    <property type="protein sequence ID" value="MYM56848.1"/>
    <property type="molecule type" value="Genomic_DNA"/>
</dbReference>
<keyword evidence="4" id="KW-0029">Amino-acid transport</keyword>
<proteinExistence type="inferred from homology"/>
<reference evidence="6 7" key="1">
    <citation type="submission" date="2020-01" db="EMBL/GenBank/DDBJ databases">
        <authorList>
            <person name="Chen S."/>
        </authorList>
    </citation>
    <scope>NUCLEOTIDE SEQUENCE [LARGE SCALE GENOMIC DNA]</scope>
    <source>
        <strain evidence="6 7">GS-10</strain>
    </source>
</reference>
<dbReference type="PANTHER" id="PTHR47628">
    <property type="match status" value="1"/>
</dbReference>
<evidence type="ECO:0000256" key="1">
    <source>
        <dbReference type="ARBA" id="ARBA00010062"/>
    </source>
</evidence>
<comment type="similarity">
    <text evidence="1">Belongs to the leucine-binding protein family.</text>
</comment>
<evidence type="ECO:0000259" key="5">
    <source>
        <dbReference type="Pfam" id="PF13458"/>
    </source>
</evidence>
<feature type="domain" description="Leucine-binding protein" evidence="5">
    <location>
        <begin position="35"/>
        <end position="375"/>
    </location>
</feature>
<dbReference type="PROSITE" id="PS51318">
    <property type="entry name" value="TAT"/>
    <property type="match status" value="1"/>
</dbReference>
<name>A0A6L8LLD5_9RHOB</name>
<dbReference type="PANTHER" id="PTHR47628:SF1">
    <property type="entry name" value="ALIPHATIC AMIDASE EXPRESSION-REGULATING PROTEIN"/>
    <property type="match status" value="1"/>
</dbReference>
<accession>A0A6L8LLD5</accession>
<dbReference type="InterPro" id="IPR000709">
    <property type="entry name" value="Leu_Ile_Val-bd"/>
</dbReference>
<sequence length="412" mass="44751">MTLSRRNFLRNTAAGGMTLAAPSLIGTMAKAADGPIKIGSLHDLAGPLAATGEPMVYAIQLAVEELNAAGGLLGRELELVNYDTQSNIQLYSQYAQQLAVRDKVDVIHGGITSASREAIRPIFDRFRTLYFYNTLYEGGVCDRNTFNTGTTPAQTVEKLVPYAMNLWGKKAYIIAADYNYGQITAKWMKKYVQDNGGEVVEIDFFPLDVTNFGPSISRIQAAKPDLLLSAMVGGNHTAFYRQWAAAGLKGEIPIASTTFGLVNEPATLEPEESNGVIGSYGYFEELQTPASLAFVKAIKDRHGAQTPYISELAAASYEGVYLWAEGVKLAGTTERMAVIEALETGISVDGPSGKVVIDPKTHHVTRNAFLAEVENKSWKVLETFEQQAPLDTAAVCDLEANPNDTTQYEINI</sequence>
<dbReference type="SUPFAM" id="SSF53822">
    <property type="entry name" value="Periplasmic binding protein-like I"/>
    <property type="match status" value="1"/>
</dbReference>
<dbReference type="AlphaFoldDB" id="A0A6L8LLD5"/>
<evidence type="ECO:0000256" key="3">
    <source>
        <dbReference type="ARBA" id="ARBA00022729"/>
    </source>
</evidence>
<keyword evidence="7" id="KW-1185">Reference proteome</keyword>
<evidence type="ECO:0000313" key="6">
    <source>
        <dbReference type="EMBL" id="MYM56848.1"/>
    </source>
</evidence>
<dbReference type="Gene3D" id="3.40.50.2300">
    <property type="match status" value="2"/>
</dbReference>
<dbReference type="PRINTS" id="PR00337">
    <property type="entry name" value="LEUILEVALBP"/>
</dbReference>
<keyword evidence="2" id="KW-0813">Transport</keyword>
<protein>
    <submittedName>
        <fullName evidence="6">Transporter substrate-binding protein</fullName>
    </submittedName>
</protein>
<dbReference type="InterPro" id="IPR006311">
    <property type="entry name" value="TAT_signal"/>
</dbReference>
<dbReference type="InterPro" id="IPR028082">
    <property type="entry name" value="Peripla_BP_I"/>
</dbReference>
<comment type="caution">
    <text evidence="6">The sequence shown here is derived from an EMBL/GenBank/DDBJ whole genome shotgun (WGS) entry which is preliminary data.</text>
</comment>
<dbReference type="Pfam" id="PF13458">
    <property type="entry name" value="Peripla_BP_6"/>
    <property type="match status" value="1"/>
</dbReference>
<dbReference type="CDD" id="cd06356">
    <property type="entry name" value="PBP1_amide_urea_BP-like"/>
    <property type="match status" value="1"/>
</dbReference>
<keyword evidence="3" id="KW-0732">Signal</keyword>
<gene>
    <name evidence="6" type="ORF">GR167_16145</name>
</gene>
<dbReference type="GO" id="GO:0006865">
    <property type="term" value="P:amino acid transport"/>
    <property type="evidence" value="ECO:0007669"/>
    <property type="project" value="UniProtKB-KW"/>
</dbReference>
<evidence type="ECO:0000256" key="2">
    <source>
        <dbReference type="ARBA" id="ARBA00022448"/>
    </source>
</evidence>
<evidence type="ECO:0000313" key="7">
    <source>
        <dbReference type="Proteomes" id="UP000479043"/>
    </source>
</evidence>
<organism evidence="6 7">
    <name type="scientific">Thalassovita mangrovi</name>
    <dbReference type="NCBI Taxonomy" id="2692236"/>
    <lineage>
        <taxon>Bacteria</taxon>
        <taxon>Pseudomonadati</taxon>
        <taxon>Pseudomonadota</taxon>
        <taxon>Alphaproteobacteria</taxon>
        <taxon>Rhodobacterales</taxon>
        <taxon>Roseobacteraceae</taxon>
        <taxon>Thalassovita</taxon>
    </lineage>
</organism>
<dbReference type="InterPro" id="IPR028081">
    <property type="entry name" value="Leu-bd"/>
</dbReference>
<evidence type="ECO:0000256" key="4">
    <source>
        <dbReference type="ARBA" id="ARBA00022970"/>
    </source>
</evidence>
<dbReference type="Proteomes" id="UP000479043">
    <property type="component" value="Unassembled WGS sequence"/>
</dbReference>